<keyword evidence="1" id="KW-0472">Membrane</keyword>
<keyword evidence="1" id="KW-0812">Transmembrane</keyword>
<evidence type="ECO:0000256" key="1">
    <source>
        <dbReference type="SAM" id="Phobius"/>
    </source>
</evidence>
<feature type="transmembrane region" description="Helical" evidence="1">
    <location>
        <begin position="27"/>
        <end position="45"/>
    </location>
</feature>
<proteinExistence type="predicted"/>
<gene>
    <name evidence="2" type="ORF">NTEN_LOCUS4942</name>
</gene>
<sequence>METAQYLNDRYTIFRTTPSKAYVKSKIVIFIIQYWFTILTTLCPRRLMFKEKGLQKMLVKNSKHKIIIVFMSISYIAKPVVYGRQEIEGYNLNNRGQDYKNYIEDGLARSNFKDGAILVNNGAEGVSGARALYRGNKGDQGYISDSMASK</sequence>
<evidence type="ECO:0000313" key="2">
    <source>
        <dbReference type="EMBL" id="CAA9998659.1"/>
    </source>
</evidence>
<dbReference type="AlphaFoldDB" id="A0A6H5G8V8"/>
<dbReference type="OrthoDB" id="6620482at2759"/>
<evidence type="ECO:0000313" key="3">
    <source>
        <dbReference type="Proteomes" id="UP000479000"/>
    </source>
</evidence>
<name>A0A6H5G8V8_9HEMI</name>
<accession>A0A6H5G8V8</accession>
<protein>
    <submittedName>
        <fullName evidence="2">Uncharacterized protein</fullName>
    </submittedName>
</protein>
<keyword evidence="1" id="KW-1133">Transmembrane helix</keyword>
<organism evidence="2 3">
    <name type="scientific">Nesidiocoris tenuis</name>
    <dbReference type="NCBI Taxonomy" id="355587"/>
    <lineage>
        <taxon>Eukaryota</taxon>
        <taxon>Metazoa</taxon>
        <taxon>Ecdysozoa</taxon>
        <taxon>Arthropoda</taxon>
        <taxon>Hexapoda</taxon>
        <taxon>Insecta</taxon>
        <taxon>Pterygota</taxon>
        <taxon>Neoptera</taxon>
        <taxon>Paraneoptera</taxon>
        <taxon>Hemiptera</taxon>
        <taxon>Heteroptera</taxon>
        <taxon>Panheteroptera</taxon>
        <taxon>Cimicomorpha</taxon>
        <taxon>Miridae</taxon>
        <taxon>Dicyphina</taxon>
        <taxon>Nesidiocoris</taxon>
    </lineage>
</organism>
<reference evidence="2 3" key="1">
    <citation type="submission" date="2020-02" db="EMBL/GenBank/DDBJ databases">
        <authorList>
            <person name="Ferguson B K."/>
        </authorList>
    </citation>
    <scope>NUCLEOTIDE SEQUENCE [LARGE SCALE GENOMIC DNA]</scope>
</reference>
<dbReference type="EMBL" id="CADCXU010007297">
    <property type="protein sequence ID" value="CAA9998659.1"/>
    <property type="molecule type" value="Genomic_DNA"/>
</dbReference>
<dbReference type="Proteomes" id="UP000479000">
    <property type="component" value="Unassembled WGS sequence"/>
</dbReference>
<keyword evidence="3" id="KW-1185">Reference proteome</keyword>